<dbReference type="InterPro" id="IPR008271">
    <property type="entry name" value="Ser/Thr_kinase_AS"/>
</dbReference>
<feature type="transmembrane region" description="Helical" evidence="9">
    <location>
        <begin position="452"/>
        <end position="477"/>
    </location>
</feature>
<feature type="region of interest" description="Disordered" evidence="8">
    <location>
        <begin position="477"/>
        <end position="531"/>
    </location>
</feature>
<dbReference type="PANTHER" id="PTHR43289">
    <property type="entry name" value="MITOGEN-ACTIVATED PROTEIN KINASE KINASE KINASE 20-RELATED"/>
    <property type="match status" value="1"/>
</dbReference>
<evidence type="ECO:0000259" key="10">
    <source>
        <dbReference type="PROSITE" id="PS50011"/>
    </source>
</evidence>
<keyword evidence="3" id="KW-0808">Transferase</keyword>
<reference evidence="11" key="1">
    <citation type="submission" date="2020-11" db="EMBL/GenBank/DDBJ databases">
        <title>Sequencing the genomes of 1000 actinobacteria strains.</title>
        <authorList>
            <person name="Klenk H.-P."/>
        </authorList>
    </citation>
    <scope>NUCLEOTIDE SEQUENCE</scope>
    <source>
        <strain evidence="11">DSM 45356</strain>
    </source>
</reference>
<evidence type="ECO:0000256" key="9">
    <source>
        <dbReference type="SAM" id="Phobius"/>
    </source>
</evidence>
<feature type="compositionally biased region" description="Low complexity" evidence="8">
    <location>
        <begin position="324"/>
        <end position="340"/>
    </location>
</feature>
<dbReference type="Proteomes" id="UP000622552">
    <property type="component" value="Unassembled WGS sequence"/>
</dbReference>
<feature type="region of interest" description="Disordered" evidence="8">
    <location>
        <begin position="291"/>
        <end position="447"/>
    </location>
</feature>
<gene>
    <name evidence="11" type="ORF">IW245_000858</name>
</gene>
<dbReference type="EC" id="2.7.11.1" evidence="1"/>
<evidence type="ECO:0000256" key="3">
    <source>
        <dbReference type="ARBA" id="ARBA00022679"/>
    </source>
</evidence>
<dbReference type="SUPFAM" id="SSF56112">
    <property type="entry name" value="Protein kinase-like (PK-like)"/>
    <property type="match status" value="1"/>
</dbReference>
<protein>
    <recommendedName>
        <fullName evidence="1">non-specific serine/threonine protein kinase</fullName>
        <ecNumber evidence="1">2.7.11.1</ecNumber>
    </recommendedName>
</protein>
<feature type="compositionally biased region" description="Low complexity" evidence="8">
    <location>
        <begin position="499"/>
        <end position="519"/>
    </location>
</feature>
<evidence type="ECO:0000256" key="8">
    <source>
        <dbReference type="SAM" id="MobiDB-lite"/>
    </source>
</evidence>
<evidence type="ECO:0000256" key="2">
    <source>
        <dbReference type="ARBA" id="ARBA00022527"/>
    </source>
</evidence>
<organism evidence="11 12">
    <name type="scientific">Longispora fulva</name>
    <dbReference type="NCBI Taxonomy" id="619741"/>
    <lineage>
        <taxon>Bacteria</taxon>
        <taxon>Bacillati</taxon>
        <taxon>Actinomycetota</taxon>
        <taxon>Actinomycetes</taxon>
        <taxon>Micromonosporales</taxon>
        <taxon>Micromonosporaceae</taxon>
        <taxon>Longispora</taxon>
    </lineage>
</organism>
<dbReference type="InterPro" id="IPR011009">
    <property type="entry name" value="Kinase-like_dom_sf"/>
</dbReference>
<keyword evidence="2" id="KW-0723">Serine/threonine-protein kinase</keyword>
<proteinExistence type="predicted"/>
<keyword evidence="5" id="KW-0418">Kinase</keyword>
<dbReference type="AlphaFoldDB" id="A0A8J7GAB4"/>
<dbReference type="SMART" id="SM00220">
    <property type="entry name" value="S_TKc"/>
    <property type="match status" value="1"/>
</dbReference>
<dbReference type="Pfam" id="PF00069">
    <property type="entry name" value="Pkinase"/>
    <property type="match status" value="1"/>
</dbReference>
<dbReference type="CDD" id="cd14014">
    <property type="entry name" value="STKc_PknB_like"/>
    <property type="match status" value="1"/>
</dbReference>
<evidence type="ECO:0000256" key="4">
    <source>
        <dbReference type="ARBA" id="ARBA00022741"/>
    </source>
</evidence>
<keyword evidence="4 7" id="KW-0547">Nucleotide-binding</keyword>
<feature type="binding site" evidence="7">
    <location>
        <position position="43"/>
    </location>
    <ligand>
        <name>ATP</name>
        <dbReference type="ChEBI" id="CHEBI:30616"/>
    </ligand>
</feature>
<evidence type="ECO:0000313" key="11">
    <source>
        <dbReference type="EMBL" id="MBG6134664.1"/>
    </source>
</evidence>
<dbReference type="GO" id="GO:0005524">
    <property type="term" value="F:ATP binding"/>
    <property type="evidence" value="ECO:0007669"/>
    <property type="project" value="UniProtKB-UniRule"/>
</dbReference>
<keyword evidence="9" id="KW-0812">Transmembrane</keyword>
<dbReference type="RefSeq" id="WP_197001873.1">
    <property type="nucleotide sequence ID" value="NZ_BONS01000023.1"/>
</dbReference>
<feature type="compositionally biased region" description="Low complexity" evidence="8">
    <location>
        <begin position="358"/>
        <end position="438"/>
    </location>
</feature>
<keyword evidence="9" id="KW-1133">Transmembrane helix</keyword>
<dbReference type="Gene3D" id="1.10.510.10">
    <property type="entry name" value="Transferase(Phosphotransferase) domain 1"/>
    <property type="match status" value="1"/>
</dbReference>
<keyword evidence="6 7" id="KW-0067">ATP-binding</keyword>
<evidence type="ECO:0000256" key="7">
    <source>
        <dbReference type="PROSITE-ProRule" id="PRU10141"/>
    </source>
</evidence>
<comment type="caution">
    <text evidence="11">The sequence shown here is derived from an EMBL/GenBank/DDBJ whole genome shotgun (WGS) entry which is preliminary data.</text>
</comment>
<evidence type="ECO:0000256" key="5">
    <source>
        <dbReference type="ARBA" id="ARBA00022777"/>
    </source>
</evidence>
<dbReference type="Gene3D" id="3.30.200.20">
    <property type="entry name" value="Phosphorylase Kinase, domain 1"/>
    <property type="match status" value="1"/>
</dbReference>
<dbReference type="PROSITE" id="PS00107">
    <property type="entry name" value="PROTEIN_KINASE_ATP"/>
    <property type="match status" value="1"/>
</dbReference>
<dbReference type="PROSITE" id="PS50011">
    <property type="entry name" value="PROTEIN_KINASE_DOM"/>
    <property type="match status" value="1"/>
</dbReference>
<dbReference type="InterPro" id="IPR000719">
    <property type="entry name" value="Prot_kinase_dom"/>
</dbReference>
<evidence type="ECO:0000256" key="1">
    <source>
        <dbReference type="ARBA" id="ARBA00012513"/>
    </source>
</evidence>
<dbReference type="EMBL" id="JADOUF010000001">
    <property type="protein sequence ID" value="MBG6134664.1"/>
    <property type="molecule type" value="Genomic_DNA"/>
</dbReference>
<sequence length="702" mass="73363">MAETQPGRLVGGRFRLTDPLGSGGFGRVWRARDETLQVDVAVKEVWLPPAASPEEHTERLARAQREGRNAAVLRGHPNIVAVHDVVIEDDAPWIVMELVQGSSLAQYLRAHGALTVDVARHVAGGLLAALGAAHAAGIVHRDVKPANVMLTADGRVLLTDFGIAVRTADTSLTALGGLVGSMEYMPPERFNGGAASGAGDLYSLGVTLYQATEDISPFHRDTPTGTLTAIVLGPSPVPERAGPLTPLITALMHKDPGQRPGVEQALALLAGVAPAPSSGPAPTRALPTVRADIPLPFSGPPAQDVREPAGALPQQAEGSARPTQAEAWQQGAPQPGGWQQPGPPQPDGWQQPGPPPAGGWQAGQQQPEGWQPGQPQVDGWQSGPPQPDGWQQGPPQPDGWQMPPEGWQQPAQPQAAGWQPPAEGWQQPGPQPDQGWQQPVPPPAKPQNTRTIVIAAVAGALGLVVVCAIMVGVGVLGRFGTDGSRTREPVAESTGSRYTPPAAETTEPAPVRTTAAPTKKAFDPASLDGQSTDNTPLTAAALLPDSFTDAKGVVYNRKGSGTEGCNTNYKQSHVNDALSAAHCQAVMGGTYVDNSEQILVAVWVVPLADTETAQSAYASLKDVHTGDWGILCPASGAGADVCHKDIGSARKAGYTHQHHRYLTSTVAIYINLTESTTADTWLDAAAKKAAEEAGPLNYSGNR</sequence>
<feature type="domain" description="Protein kinase" evidence="10">
    <location>
        <begin position="14"/>
        <end position="272"/>
    </location>
</feature>
<accession>A0A8J7GAB4</accession>
<evidence type="ECO:0000313" key="12">
    <source>
        <dbReference type="Proteomes" id="UP000622552"/>
    </source>
</evidence>
<keyword evidence="12" id="KW-1185">Reference proteome</keyword>
<dbReference type="GO" id="GO:0004674">
    <property type="term" value="F:protein serine/threonine kinase activity"/>
    <property type="evidence" value="ECO:0007669"/>
    <property type="project" value="UniProtKB-KW"/>
</dbReference>
<dbReference type="InterPro" id="IPR017441">
    <property type="entry name" value="Protein_kinase_ATP_BS"/>
</dbReference>
<dbReference type="PROSITE" id="PS00108">
    <property type="entry name" value="PROTEIN_KINASE_ST"/>
    <property type="match status" value="1"/>
</dbReference>
<name>A0A8J7GAB4_9ACTN</name>
<feature type="compositionally biased region" description="Pro residues" evidence="8">
    <location>
        <begin position="341"/>
        <end position="357"/>
    </location>
</feature>
<keyword evidence="9" id="KW-0472">Membrane</keyword>
<evidence type="ECO:0000256" key="6">
    <source>
        <dbReference type="ARBA" id="ARBA00022840"/>
    </source>
</evidence>
<dbReference type="PANTHER" id="PTHR43289:SF6">
    <property type="entry name" value="SERINE_THREONINE-PROTEIN KINASE NEKL-3"/>
    <property type="match status" value="1"/>
</dbReference>